<evidence type="ECO:0000313" key="3">
    <source>
        <dbReference type="Proteomes" id="UP000827721"/>
    </source>
</evidence>
<dbReference type="PANTHER" id="PTHR46732:SF5">
    <property type="entry name" value="ATP-DEPENDENT PROTEASE LA (LON) DOMAIN PROTEIN"/>
    <property type="match status" value="1"/>
</dbReference>
<dbReference type="Gene3D" id="2.30.130.40">
    <property type="entry name" value="LON domain-like"/>
    <property type="match status" value="1"/>
</dbReference>
<name>A0ABQ8HV45_9ROSI</name>
<comment type="caution">
    <text evidence="2">The sequence shown here is derived from an EMBL/GenBank/DDBJ whole genome shotgun (WGS) entry which is preliminary data.</text>
</comment>
<dbReference type="EMBL" id="JAFEMO010000007">
    <property type="protein sequence ID" value="KAH7568222.1"/>
    <property type="molecule type" value="Genomic_DNA"/>
</dbReference>
<evidence type="ECO:0000313" key="2">
    <source>
        <dbReference type="EMBL" id="KAH7568222.1"/>
    </source>
</evidence>
<protein>
    <recommendedName>
        <fullName evidence="1">Lon N-terminal domain-containing protein</fullName>
    </recommendedName>
</protein>
<feature type="domain" description="Lon N-terminal" evidence="1">
    <location>
        <begin position="62"/>
        <end position="278"/>
    </location>
</feature>
<gene>
    <name evidence="2" type="ORF">JRO89_XS07G0263000</name>
</gene>
<dbReference type="PROSITE" id="PS51787">
    <property type="entry name" value="LON_N"/>
    <property type="match status" value="1"/>
</dbReference>
<reference evidence="2 3" key="1">
    <citation type="submission" date="2021-02" db="EMBL/GenBank/DDBJ databases">
        <title>Plant Genome Project.</title>
        <authorList>
            <person name="Zhang R.-G."/>
        </authorList>
    </citation>
    <scope>NUCLEOTIDE SEQUENCE [LARGE SCALE GENOMIC DNA]</scope>
    <source>
        <tissue evidence="2">Leaves</tissue>
    </source>
</reference>
<dbReference type="Pfam" id="PF02190">
    <property type="entry name" value="LON_substr_bdg"/>
    <property type="match status" value="1"/>
</dbReference>
<accession>A0ABQ8HV45</accession>
<sequence>MSLSVSSSLSCPFSVNNIHFLTTATTTWKKLHTRNHYSYPFHRKLTTRNLRRFSPQASSLVLPLLPFNVNEVLVPSESKTLHLYEARYLALLDESLIRKNLFVHFVLDPIAISDSAAEVSFAARYGCLVLIENVERLDVGALVTIRGIGRVKIIKFFQAEPYLKGEVIPMQDAVPDSSSDVISFKVSAVKDAVYSLNSLEIKLKAPKQALLQTQIVNSLLWADKELSLDCDGAFIPSLPERSTKSEVLKLQQKKLSVMDLRDTEQRLNDSLEFLKENISMVVAKLAIQSIEMQ</sequence>
<organism evidence="2 3">
    <name type="scientific">Xanthoceras sorbifolium</name>
    <dbReference type="NCBI Taxonomy" id="99658"/>
    <lineage>
        <taxon>Eukaryota</taxon>
        <taxon>Viridiplantae</taxon>
        <taxon>Streptophyta</taxon>
        <taxon>Embryophyta</taxon>
        <taxon>Tracheophyta</taxon>
        <taxon>Spermatophyta</taxon>
        <taxon>Magnoliopsida</taxon>
        <taxon>eudicotyledons</taxon>
        <taxon>Gunneridae</taxon>
        <taxon>Pentapetalae</taxon>
        <taxon>rosids</taxon>
        <taxon>malvids</taxon>
        <taxon>Sapindales</taxon>
        <taxon>Sapindaceae</taxon>
        <taxon>Xanthoceroideae</taxon>
        <taxon>Xanthoceras</taxon>
    </lineage>
</organism>
<dbReference type="InterPro" id="IPR015947">
    <property type="entry name" value="PUA-like_sf"/>
</dbReference>
<evidence type="ECO:0000259" key="1">
    <source>
        <dbReference type="PROSITE" id="PS51787"/>
    </source>
</evidence>
<dbReference type="PANTHER" id="PTHR46732">
    <property type="entry name" value="ATP-DEPENDENT PROTEASE LA (LON) DOMAIN PROTEIN"/>
    <property type="match status" value="1"/>
</dbReference>
<keyword evidence="3" id="KW-1185">Reference proteome</keyword>
<dbReference type="Proteomes" id="UP000827721">
    <property type="component" value="Unassembled WGS sequence"/>
</dbReference>
<dbReference type="InterPro" id="IPR003111">
    <property type="entry name" value="Lon_prtase_N"/>
</dbReference>
<dbReference type="InterPro" id="IPR046336">
    <property type="entry name" value="Lon_prtase_N_sf"/>
</dbReference>
<proteinExistence type="predicted"/>
<dbReference type="SUPFAM" id="SSF88697">
    <property type="entry name" value="PUA domain-like"/>
    <property type="match status" value="1"/>
</dbReference>